<dbReference type="Pfam" id="PF15874">
    <property type="entry name" value="Il2rg"/>
    <property type="match status" value="1"/>
</dbReference>
<dbReference type="OrthoDB" id="2109241at2759"/>
<reference evidence="1" key="1">
    <citation type="journal article" date="2023" name="DNA Res.">
        <title>Chromosome-level genome assembly of Phrynocephalus forsythii using third-generation DNA sequencing and Hi-C analysis.</title>
        <authorList>
            <person name="Qi Y."/>
            <person name="Zhao W."/>
            <person name="Zhao Y."/>
            <person name="Niu C."/>
            <person name="Cao S."/>
            <person name="Zhang Y."/>
        </authorList>
    </citation>
    <scope>NUCLEOTIDE SEQUENCE</scope>
    <source>
        <tissue evidence="1">Muscle</tissue>
    </source>
</reference>
<dbReference type="PANTHER" id="PTHR33887">
    <property type="entry name" value="PB1 DOMAIN-CONTAINING PROTEIN"/>
    <property type="match status" value="1"/>
</dbReference>
<proteinExistence type="predicted"/>
<accession>A0A9Q0X7H4</accession>
<evidence type="ECO:0000313" key="2">
    <source>
        <dbReference type="Proteomes" id="UP001142489"/>
    </source>
</evidence>
<dbReference type="AlphaFoldDB" id="A0A9Q0X7H4"/>
<protein>
    <submittedName>
        <fullName evidence="1">Uncharacterized protein</fullName>
    </submittedName>
</protein>
<sequence>MFITVLHGENKADLFNTHCKVQLLLEGIKHCCGCEEEDEIELADENGQVKNLLQNKHRCATELLVERETYVLLGVTGGGRPSEKIYTPLLKDENIINSKFLAKLEAWQDHKAPSPRIKARRTNKKSNLDVPAAEGEPIIRKKNPPVPILLHNITKCYIFEKYGSQPCFSPEMAGLASSSDST</sequence>
<keyword evidence="2" id="KW-1185">Reference proteome</keyword>
<gene>
    <name evidence="1" type="ORF">JRQ81_010760</name>
</gene>
<dbReference type="EMBL" id="JAPFRF010000022">
    <property type="protein sequence ID" value="KAJ7305005.1"/>
    <property type="molecule type" value="Genomic_DNA"/>
</dbReference>
<dbReference type="PANTHER" id="PTHR33887:SF5">
    <property type="entry name" value="PB1 DOMAIN-CONTAINING PROTEIN"/>
    <property type="match status" value="1"/>
</dbReference>
<comment type="caution">
    <text evidence="1">The sequence shown here is derived from an EMBL/GenBank/DDBJ whole genome shotgun (WGS) entry which is preliminary data.</text>
</comment>
<evidence type="ECO:0000313" key="1">
    <source>
        <dbReference type="EMBL" id="KAJ7305005.1"/>
    </source>
</evidence>
<organism evidence="1 2">
    <name type="scientific">Phrynocephalus forsythii</name>
    <dbReference type="NCBI Taxonomy" id="171643"/>
    <lineage>
        <taxon>Eukaryota</taxon>
        <taxon>Metazoa</taxon>
        <taxon>Chordata</taxon>
        <taxon>Craniata</taxon>
        <taxon>Vertebrata</taxon>
        <taxon>Euteleostomi</taxon>
        <taxon>Lepidosauria</taxon>
        <taxon>Squamata</taxon>
        <taxon>Bifurcata</taxon>
        <taxon>Unidentata</taxon>
        <taxon>Episquamata</taxon>
        <taxon>Toxicofera</taxon>
        <taxon>Iguania</taxon>
        <taxon>Acrodonta</taxon>
        <taxon>Agamidae</taxon>
        <taxon>Agaminae</taxon>
        <taxon>Phrynocephalus</taxon>
    </lineage>
</organism>
<dbReference type="Proteomes" id="UP001142489">
    <property type="component" value="Unassembled WGS sequence"/>
</dbReference>
<dbReference type="InterPro" id="IPR039471">
    <property type="entry name" value="CXorf65-like"/>
</dbReference>
<name>A0A9Q0X7H4_9SAUR</name>